<comment type="caution">
    <text evidence="7">Lacks conserved residue(s) required for the propagation of feature annotation.</text>
</comment>
<sequence>MDASIGIYLVLIFGALIALGVPIAISIGVSSVIILISTMPFTVAVSTAGQKMVTGIDSFSLLAVPLFILAGNIMNHGGIANRLIRFAYIFVGRIPGAVSHVNIVANMLFGSVSGSAVAAVAAVGKTLLPQVQKNGMDVSLFTAANIASGPTGQIIPPSNGMIVYSVVSGGTSIGALFLAGYIPGILMGLASMIVVAIYLKINPALAGDRVVVKFTFKEACQIIWQAFPSLALIIVIIGGIIAGIYTATEAACAAVVYALILSVIYKQIDLKTLKFIAKDTIEISSLVLFLIGASSAMSYVLAYTQLPKLISDTILGITTNEIIILLIINVVLLIVGMFMDLTPALLIFTPIFLPIATAIGMHPVHFGIMIMFNLCVGIMTPPVGSALFVGCSISGVSIESATRKLLPFFAAIIIVLMLVTYIPALSMSIPTWAGMI</sequence>
<feature type="transmembrane region" description="Helical" evidence="7">
    <location>
        <begin position="370"/>
        <end position="393"/>
    </location>
</feature>
<protein>
    <recommendedName>
        <fullName evidence="7">TRAP transporter large permease protein</fullName>
    </recommendedName>
</protein>
<organism evidence="9 10">
    <name type="scientific">Succinatimonas hippei (strain DSM 22608 / JCM 16073 / KCTC 15190 / YIT 12066)</name>
    <dbReference type="NCBI Taxonomy" id="762983"/>
    <lineage>
        <taxon>Bacteria</taxon>
        <taxon>Pseudomonadati</taxon>
        <taxon>Pseudomonadota</taxon>
        <taxon>Gammaproteobacteria</taxon>
        <taxon>Aeromonadales</taxon>
        <taxon>Succinivibrionaceae</taxon>
        <taxon>Succinatimonas</taxon>
    </lineage>
</organism>
<evidence type="ECO:0000256" key="5">
    <source>
        <dbReference type="ARBA" id="ARBA00022989"/>
    </source>
</evidence>
<feature type="transmembrane region" description="Helical" evidence="7">
    <location>
        <begin position="345"/>
        <end position="364"/>
    </location>
</feature>
<dbReference type="OrthoDB" id="8627919at2"/>
<feature type="transmembrane region" description="Helical" evidence="7">
    <location>
        <begin position="405"/>
        <end position="425"/>
    </location>
</feature>
<evidence type="ECO:0000259" key="8">
    <source>
        <dbReference type="Pfam" id="PF06808"/>
    </source>
</evidence>
<comment type="subunit">
    <text evidence="7">The complex comprises the extracytoplasmic solute receptor protein and the two transmembrane proteins.</text>
</comment>
<dbReference type="PANTHER" id="PTHR33362:SF2">
    <property type="entry name" value="TRAP TRANSPORTER LARGE PERMEASE PROTEIN"/>
    <property type="match status" value="1"/>
</dbReference>
<comment type="similarity">
    <text evidence="7">Belongs to the TRAP transporter large permease family.</text>
</comment>
<feature type="transmembrane region" description="Helical" evidence="7">
    <location>
        <begin position="250"/>
        <end position="268"/>
    </location>
</feature>
<dbReference type="GO" id="GO:0005886">
    <property type="term" value="C:plasma membrane"/>
    <property type="evidence" value="ECO:0007669"/>
    <property type="project" value="UniProtKB-SubCell"/>
</dbReference>
<dbReference type="GO" id="GO:0022857">
    <property type="term" value="F:transmembrane transporter activity"/>
    <property type="evidence" value="ECO:0007669"/>
    <property type="project" value="UniProtKB-UniRule"/>
</dbReference>
<evidence type="ECO:0000256" key="2">
    <source>
        <dbReference type="ARBA" id="ARBA00022475"/>
    </source>
</evidence>
<comment type="subcellular location">
    <subcellularLocation>
        <location evidence="1 7">Cell inner membrane</location>
        <topology evidence="1 7">Multi-pass membrane protein</topology>
    </subcellularLocation>
</comment>
<keyword evidence="3 7" id="KW-0997">Cell inner membrane</keyword>
<dbReference type="InterPro" id="IPR010656">
    <property type="entry name" value="DctM"/>
</dbReference>
<keyword evidence="2" id="KW-1003">Cell membrane</keyword>
<gene>
    <name evidence="9" type="ORF">HMPREF9444_02039</name>
</gene>
<evidence type="ECO:0000256" key="3">
    <source>
        <dbReference type="ARBA" id="ARBA00022519"/>
    </source>
</evidence>
<dbReference type="PIRSF" id="PIRSF006066">
    <property type="entry name" value="HI0050"/>
    <property type="match status" value="1"/>
</dbReference>
<evidence type="ECO:0000256" key="4">
    <source>
        <dbReference type="ARBA" id="ARBA00022692"/>
    </source>
</evidence>
<dbReference type="Proteomes" id="UP000018458">
    <property type="component" value="Unassembled WGS sequence"/>
</dbReference>
<feature type="transmembrane region" description="Helical" evidence="7">
    <location>
        <begin position="173"/>
        <end position="201"/>
    </location>
</feature>
<keyword evidence="5 7" id="KW-1133">Transmembrane helix</keyword>
<evidence type="ECO:0000256" key="6">
    <source>
        <dbReference type="ARBA" id="ARBA00023136"/>
    </source>
</evidence>
<feature type="transmembrane region" description="Helical" evidence="7">
    <location>
        <begin position="222"/>
        <end position="244"/>
    </location>
</feature>
<name>E8LMP5_SUCHY</name>
<comment type="caution">
    <text evidence="9">The sequence shown here is derived from an EMBL/GenBank/DDBJ whole genome shotgun (WGS) entry which is preliminary data.</text>
</comment>
<feature type="transmembrane region" description="Helical" evidence="7">
    <location>
        <begin position="56"/>
        <end position="74"/>
    </location>
</feature>
<evidence type="ECO:0000313" key="10">
    <source>
        <dbReference type="Proteomes" id="UP000018458"/>
    </source>
</evidence>
<comment type="function">
    <text evidence="7">Part of the tripartite ATP-independent periplasmic (TRAP) transport system.</text>
</comment>
<keyword evidence="10" id="KW-1185">Reference proteome</keyword>
<dbReference type="AlphaFoldDB" id="E8LMP5"/>
<feature type="transmembrane region" description="Helical" evidence="7">
    <location>
        <begin position="280"/>
        <end position="302"/>
    </location>
</feature>
<dbReference type="EMBL" id="AEVO01000143">
    <property type="protein sequence ID" value="EFY06229.1"/>
    <property type="molecule type" value="Genomic_DNA"/>
</dbReference>
<reference evidence="9 10" key="1">
    <citation type="submission" date="2011-01" db="EMBL/GenBank/DDBJ databases">
        <authorList>
            <person name="Weinstock G."/>
            <person name="Sodergren E."/>
            <person name="Clifton S."/>
            <person name="Fulton L."/>
            <person name="Fulton B."/>
            <person name="Courtney L."/>
            <person name="Fronick C."/>
            <person name="Harrison M."/>
            <person name="Strong C."/>
            <person name="Farmer C."/>
            <person name="Delahaunty K."/>
            <person name="Markovic C."/>
            <person name="Hall O."/>
            <person name="Minx P."/>
            <person name="Tomlinson C."/>
            <person name="Mitreva M."/>
            <person name="Hou S."/>
            <person name="Chen J."/>
            <person name="Wollam A."/>
            <person name="Pepin K.H."/>
            <person name="Johnson M."/>
            <person name="Bhonagiri V."/>
            <person name="Zhang X."/>
            <person name="Suruliraj S."/>
            <person name="Warren W."/>
            <person name="Chinwalla A."/>
            <person name="Mardis E.R."/>
            <person name="Wilson R.K."/>
        </authorList>
    </citation>
    <scope>NUCLEOTIDE SEQUENCE [LARGE SCALE GENOMIC DNA]</scope>
    <source>
        <strain evidence="10">DSM 22608 / JCM 16073 / KCTC 15190 / YIT 12066</strain>
    </source>
</reference>
<evidence type="ECO:0000256" key="1">
    <source>
        <dbReference type="ARBA" id="ARBA00004429"/>
    </source>
</evidence>
<keyword evidence="4 7" id="KW-0812">Transmembrane</keyword>
<dbReference type="HOGENOM" id="CLU_019824_4_1_6"/>
<evidence type="ECO:0000313" key="9">
    <source>
        <dbReference type="EMBL" id="EFY06229.1"/>
    </source>
</evidence>
<dbReference type="eggNOG" id="COG1593">
    <property type="taxonomic scope" value="Bacteria"/>
</dbReference>
<proteinExistence type="inferred from homology"/>
<dbReference type="PANTHER" id="PTHR33362">
    <property type="entry name" value="SIALIC ACID TRAP TRANSPORTER PERMEASE PROTEIN SIAT-RELATED"/>
    <property type="match status" value="1"/>
</dbReference>
<accession>E8LMP5</accession>
<dbReference type="STRING" id="762983.HMPREF9444_02039"/>
<keyword evidence="6 7" id="KW-0472">Membrane</keyword>
<evidence type="ECO:0000256" key="7">
    <source>
        <dbReference type="RuleBase" id="RU369079"/>
    </source>
</evidence>
<feature type="transmembrane region" description="Helical" evidence="7">
    <location>
        <begin position="7"/>
        <end position="36"/>
    </location>
</feature>
<dbReference type="InterPro" id="IPR004681">
    <property type="entry name" value="TRAP_DctM"/>
</dbReference>
<dbReference type="NCBIfam" id="TIGR00786">
    <property type="entry name" value="dctM"/>
    <property type="match status" value="1"/>
</dbReference>
<dbReference type="Pfam" id="PF06808">
    <property type="entry name" value="DctM"/>
    <property type="match status" value="1"/>
</dbReference>
<dbReference type="RefSeq" id="WP_009144183.1">
    <property type="nucleotide sequence ID" value="NZ_GL831067.1"/>
</dbReference>
<feature type="transmembrane region" description="Helical" evidence="7">
    <location>
        <begin position="314"/>
        <end position="338"/>
    </location>
</feature>
<keyword evidence="7" id="KW-0813">Transport</keyword>
<feature type="domain" description="TRAP C4-dicarboxylate transport system permease DctM subunit" evidence="8">
    <location>
        <begin position="11"/>
        <end position="425"/>
    </location>
</feature>